<keyword evidence="4" id="KW-1185">Reference proteome</keyword>
<evidence type="ECO:0000256" key="2">
    <source>
        <dbReference type="SAM" id="SignalP"/>
    </source>
</evidence>
<feature type="region of interest" description="Disordered" evidence="1">
    <location>
        <begin position="28"/>
        <end position="78"/>
    </location>
</feature>
<evidence type="ECO:0000256" key="1">
    <source>
        <dbReference type="SAM" id="MobiDB-lite"/>
    </source>
</evidence>
<feature type="compositionally biased region" description="Basic and acidic residues" evidence="1">
    <location>
        <begin position="63"/>
        <end position="72"/>
    </location>
</feature>
<feature type="signal peptide" evidence="2">
    <location>
        <begin position="1"/>
        <end position="18"/>
    </location>
</feature>
<dbReference type="HOGENOM" id="CLU_2039521_0_0_1"/>
<protein>
    <submittedName>
        <fullName evidence="3">Uncharacterized protein</fullName>
    </submittedName>
</protein>
<reference evidence="3 4" key="1">
    <citation type="journal article" date="2012" name="PLoS Pathog.">
        <title>Diverse lifestyles and strategies of plant pathogenesis encoded in the genomes of eighteen Dothideomycetes fungi.</title>
        <authorList>
            <person name="Ohm R.A."/>
            <person name="Feau N."/>
            <person name="Henrissat B."/>
            <person name="Schoch C.L."/>
            <person name="Horwitz B.A."/>
            <person name="Barry K.W."/>
            <person name="Condon B.J."/>
            <person name="Copeland A.C."/>
            <person name="Dhillon B."/>
            <person name="Glaser F."/>
            <person name="Hesse C.N."/>
            <person name="Kosti I."/>
            <person name="LaButti K."/>
            <person name="Lindquist E.A."/>
            <person name="Lucas S."/>
            <person name="Salamov A.A."/>
            <person name="Bradshaw R.E."/>
            <person name="Ciuffetti L."/>
            <person name="Hamelin R.C."/>
            <person name="Kema G.H.J."/>
            <person name="Lawrence C."/>
            <person name="Scott J.A."/>
            <person name="Spatafora J.W."/>
            <person name="Turgeon B.G."/>
            <person name="de Wit P.J.G.M."/>
            <person name="Zhong S."/>
            <person name="Goodwin S.B."/>
            <person name="Grigoriev I.V."/>
        </authorList>
    </citation>
    <scope>NUCLEOTIDE SEQUENCE [LARGE SCALE GENOMIC DNA]</scope>
    <source>
        <strain evidence="3 4">SO2202</strain>
    </source>
</reference>
<proteinExistence type="predicted"/>
<evidence type="ECO:0000313" key="3">
    <source>
        <dbReference type="EMBL" id="EMF08513.1"/>
    </source>
</evidence>
<gene>
    <name evidence="3" type="ORF">SEPMUDRAFT_152158</name>
</gene>
<dbReference type="RefSeq" id="XP_016756634.1">
    <property type="nucleotide sequence ID" value="XM_016907277.1"/>
</dbReference>
<name>M3BQX3_SPHMS</name>
<organism evidence="3 4">
    <name type="scientific">Sphaerulina musiva (strain SO2202)</name>
    <name type="common">Poplar stem canker fungus</name>
    <name type="synonym">Septoria musiva</name>
    <dbReference type="NCBI Taxonomy" id="692275"/>
    <lineage>
        <taxon>Eukaryota</taxon>
        <taxon>Fungi</taxon>
        <taxon>Dikarya</taxon>
        <taxon>Ascomycota</taxon>
        <taxon>Pezizomycotina</taxon>
        <taxon>Dothideomycetes</taxon>
        <taxon>Dothideomycetidae</taxon>
        <taxon>Mycosphaerellales</taxon>
        <taxon>Mycosphaerellaceae</taxon>
        <taxon>Sphaerulina</taxon>
    </lineage>
</organism>
<dbReference type="Proteomes" id="UP000016931">
    <property type="component" value="Unassembled WGS sequence"/>
</dbReference>
<keyword evidence="2" id="KW-0732">Signal</keyword>
<evidence type="ECO:0000313" key="4">
    <source>
        <dbReference type="Proteomes" id="UP000016931"/>
    </source>
</evidence>
<feature type="chain" id="PRO_5004032312" evidence="2">
    <location>
        <begin position="19"/>
        <end position="121"/>
    </location>
</feature>
<dbReference type="GeneID" id="27904414"/>
<dbReference type="EMBL" id="KB456271">
    <property type="protein sequence ID" value="EMF08513.1"/>
    <property type="molecule type" value="Genomic_DNA"/>
</dbReference>
<sequence length="121" mass="13163">MKFSTLLVGLTVVISSSAMPLALPKLQHHQGANAQKKGGSVIQSNCPYQNPLRARATQEDDGSCEKSKRSADPDDAIANRPQDFAVVPNMKKWQTRDADAAAAAPVEEAEEVQRRALYMRA</sequence>
<dbReference type="AlphaFoldDB" id="M3BQX3"/>
<accession>M3BQX3</accession>